<comment type="caution">
    <text evidence="2">The sequence shown here is derived from an EMBL/GenBank/DDBJ whole genome shotgun (WGS) entry which is preliminary data.</text>
</comment>
<protein>
    <recommendedName>
        <fullName evidence="4">DUF4430 domain-containing protein</fullName>
    </recommendedName>
</protein>
<gene>
    <name evidence="2" type="ORF">LOD99_12967</name>
</gene>
<name>A0AAV7J9U5_9METZ</name>
<keyword evidence="1" id="KW-0732">Signal</keyword>
<evidence type="ECO:0000256" key="1">
    <source>
        <dbReference type="SAM" id="SignalP"/>
    </source>
</evidence>
<organism evidence="2 3">
    <name type="scientific">Oopsacas minuta</name>
    <dbReference type="NCBI Taxonomy" id="111878"/>
    <lineage>
        <taxon>Eukaryota</taxon>
        <taxon>Metazoa</taxon>
        <taxon>Porifera</taxon>
        <taxon>Hexactinellida</taxon>
        <taxon>Hexasterophora</taxon>
        <taxon>Lyssacinosida</taxon>
        <taxon>Leucopsacidae</taxon>
        <taxon>Oopsacas</taxon>
    </lineage>
</organism>
<accession>A0AAV7J9U5</accession>
<sequence>MTLNILILTLLVITYSSAQTEITITVNIQAPQFTPNPPPITVSVPIGATALEAIELAAGQNSQYRFGGTNFGPGLGWLIDTYNGLSNDLQANTCWFFFIRQRGGEAFKPNKGVSTYLLSVEETIISFRYREDTEFCIEF</sequence>
<evidence type="ECO:0000313" key="3">
    <source>
        <dbReference type="Proteomes" id="UP001165289"/>
    </source>
</evidence>
<dbReference type="AlphaFoldDB" id="A0AAV7J9U5"/>
<dbReference type="Proteomes" id="UP001165289">
    <property type="component" value="Unassembled WGS sequence"/>
</dbReference>
<evidence type="ECO:0008006" key="4">
    <source>
        <dbReference type="Google" id="ProtNLM"/>
    </source>
</evidence>
<reference evidence="2 3" key="1">
    <citation type="journal article" date="2023" name="BMC Biol.">
        <title>The compact genome of the sponge Oopsacas minuta (Hexactinellida) is lacking key metazoan core genes.</title>
        <authorList>
            <person name="Santini S."/>
            <person name="Schenkelaars Q."/>
            <person name="Jourda C."/>
            <person name="Duchesne M."/>
            <person name="Belahbib H."/>
            <person name="Rocher C."/>
            <person name="Selva M."/>
            <person name="Riesgo A."/>
            <person name="Vervoort M."/>
            <person name="Leys S.P."/>
            <person name="Kodjabachian L."/>
            <person name="Le Bivic A."/>
            <person name="Borchiellini C."/>
            <person name="Claverie J.M."/>
            <person name="Renard E."/>
        </authorList>
    </citation>
    <scope>NUCLEOTIDE SEQUENCE [LARGE SCALE GENOMIC DNA]</scope>
    <source>
        <strain evidence="2">SPO-2</strain>
    </source>
</reference>
<dbReference type="EMBL" id="JAKMXF010000365">
    <property type="protein sequence ID" value="KAI6645704.1"/>
    <property type="molecule type" value="Genomic_DNA"/>
</dbReference>
<evidence type="ECO:0000313" key="2">
    <source>
        <dbReference type="EMBL" id="KAI6645704.1"/>
    </source>
</evidence>
<keyword evidence="3" id="KW-1185">Reference proteome</keyword>
<feature type="chain" id="PRO_5043328090" description="DUF4430 domain-containing protein" evidence="1">
    <location>
        <begin position="19"/>
        <end position="139"/>
    </location>
</feature>
<dbReference type="Gene3D" id="2.170.130.30">
    <property type="match status" value="1"/>
</dbReference>
<proteinExistence type="predicted"/>
<feature type="signal peptide" evidence="1">
    <location>
        <begin position="1"/>
        <end position="18"/>
    </location>
</feature>